<feature type="compositionally biased region" description="Basic and acidic residues" evidence="1">
    <location>
        <begin position="361"/>
        <end position="374"/>
    </location>
</feature>
<dbReference type="EMBL" id="JADGJW010000510">
    <property type="protein sequence ID" value="KAJ3215918.1"/>
    <property type="molecule type" value="Genomic_DNA"/>
</dbReference>
<accession>A0AAD5XX56</accession>
<evidence type="ECO:0000313" key="3">
    <source>
        <dbReference type="Proteomes" id="UP001211065"/>
    </source>
</evidence>
<feature type="compositionally biased region" description="Polar residues" evidence="1">
    <location>
        <begin position="213"/>
        <end position="238"/>
    </location>
</feature>
<feature type="compositionally biased region" description="Basic and acidic residues" evidence="1">
    <location>
        <begin position="887"/>
        <end position="896"/>
    </location>
</feature>
<evidence type="ECO:0000256" key="1">
    <source>
        <dbReference type="SAM" id="MobiDB-lite"/>
    </source>
</evidence>
<organism evidence="2 3">
    <name type="scientific">Clydaea vesicula</name>
    <dbReference type="NCBI Taxonomy" id="447962"/>
    <lineage>
        <taxon>Eukaryota</taxon>
        <taxon>Fungi</taxon>
        <taxon>Fungi incertae sedis</taxon>
        <taxon>Chytridiomycota</taxon>
        <taxon>Chytridiomycota incertae sedis</taxon>
        <taxon>Chytridiomycetes</taxon>
        <taxon>Lobulomycetales</taxon>
        <taxon>Lobulomycetaceae</taxon>
        <taxon>Clydaea</taxon>
    </lineage>
</organism>
<feature type="compositionally biased region" description="Polar residues" evidence="1">
    <location>
        <begin position="303"/>
        <end position="312"/>
    </location>
</feature>
<evidence type="ECO:0000313" key="2">
    <source>
        <dbReference type="EMBL" id="KAJ3215918.1"/>
    </source>
</evidence>
<comment type="caution">
    <text evidence="2">The sequence shown here is derived from an EMBL/GenBank/DDBJ whole genome shotgun (WGS) entry which is preliminary data.</text>
</comment>
<sequence length="922" mass="108003">MFDKLPINEKSAEVRLGDLERFIVLNVRSFFSLTSEKVCKRNESKKVRNICTTVKSKRLNFFSTLNLNSSLLNNFTNYFAVIEFLCNCMESFFNQFKQAATSNIFSKNGVQNDRTTNKLSGSTSNLNSFHNTTLQNRAKPNNSLNLNLDSVNEVKPTQASFFQEATQSKITESSAISSDKRQTMLSTVCHSSQLPFDLLEKGQSVSHEKKSTDPIQPLQQQPKLHLSSENSPENQSKYNHPEKPLKIHHQQHFQPRQPQQLDYPVNEFNSPKQHLEKSPTKHFIHLPTTETSIQNRESDKSNEINFSPNLRVSKTLSASPASRSSKSNSKTNEQVSTSDYRSRFEEFKYLKRVREEYAPIHEEPRQFEGRRNDPAKSFGTNFSREDRNDIKRNLHDEKRRVARTEHIRENPNIEMVRIEDRYSEDLRSFERGRGNEFSNRHSDLRFERDYVSRLDMVRQEVHRKDWADPSIRSRSIDRLDYDWGRRSLDYDRSSSLRPERLSASEGYERFGYYEDRRLLDWRPDRYDERYDDRYDDRFDERYDDRYEDRHDDNWEVERNYSRAIMSHSRLENEESKIRYAFDRINSLSRRYQGFPPTPVDSPYQRELTYSRSKSKEPLELKVRAKETLEVKVRPKDPLDAKVRAASRINDYIKPYDNPLRDKKRVKLNNDKQDRSISLSKFNSIPRIPYQNAIRVNGTLTYYSDSFLEDPWKQFGTLPGEYKWMEIISKTKKRKKLGENKLNDKSSSISTVLNTEVINNLVVDDEKVNSSTVEGSKVHTTENVMQKLIATGEFKTFDTTKSNSILKTSSTEYRDSVEKSVPLVITENSSSVTLPQNENFVDTQHCKVNNKKPNLVNNNGVDKNNLRIEDSENHGQRNQISDTDDNFTSDRNKDKNSKNFSYYEKINNYRSNVKLNEGLGCSI</sequence>
<feature type="compositionally biased region" description="Low complexity" evidence="1">
    <location>
        <begin position="313"/>
        <end position="332"/>
    </location>
</feature>
<gene>
    <name evidence="2" type="ORF">HK099_006141</name>
</gene>
<feature type="region of interest" description="Disordered" evidence="1">
    <location>
        <begin position="868"/>
        <end position="896"/>
    </location>
</feature>
<proteinExistence type="predicted"/>
<feature type="region of interest" description="Disordered" evidence="1">
    <location>
        <begin position="261"/>
        <end position="340"/>
    </location>
</feature>
<keyword evidence="3" id="KW-1185">Reference proteome</keyword>
<protein>
    <submittedName>
        <fullName evidence="2">Uncharacterized protein</fullName>
    </submittedName>
</protein>
<name>A0AAD5XX56_9FUNG</name>
<dbReference type="Proteomes" id="UP001211065">
    <property type="component" value="Unassembled WGS sequence"/>
</dbReference>
<feature type="region of interest" description="Disordered" evidence="1">
    <location>
        <begin position="361"/>
        <end position="387"/>
    </location>
</feature>
<reference evidence="2" key="1">
    <citation type="submission" date="2020-05" db="EMBL/GenBank/DDBJ databases">
        <title>Phylogenomic resolution of chytrid fungi.</title>
        <authorList>
            <person name="Stajich J.E."/>
            <person name="Amses K."/>
            <person name="Simmons R."/>
            <person name="Seto K."/>
            <person name="Myers J."/>
            <person name="Bonds A."/>
            <person name="Quandt C.A."/>
            <person name="Barry K."/>
            <person name="Liu P."/>
            <person name="Grigoriev I."/>
            <person name="Longcore J.E."/>
            <person name="James T.Y."/>
        </authorList>
    </citation>
    <scope>NUCLEOTIDE SEQUENCE</scope>
    <source>
        <strain evidence="2">JEL0476</strain>
    </source>
</reference>
<dbReference type="AlphaFoldDB" id="A0AAD5XX56"/>
<feature type="region of interest" description="Disordered" evidence="1">
    <location>
        <begin position="203"/>
        <end position="241"/>
    </location>
</feature>